<sequence length="125" mass="13656">MRAGRAIRQAVIARLEAEVPALTGVYDRATESEVYPYVSLGPSFWNDESVECIEARSYTLQIDVWCTDGKGEAEDVVDDVSTALNGWMDQDAVTAHPARVTLVRVMDDPSGCVHGVVQVEIEVEG</sequence>
<evidence type="ECO:0000313" key="2">
    <source>
        <dbReference type="Proteomes" id="UP001243846"/>
    </source>
</evidence>
<dbReference type="RefSeq" id="WP_377684773.1">
    <property type="nucleotide sequence ID" value="NZ_JBHMDZ010000006.1"/>
</dbReference>
<accession>A0ABT8D986</accession>
<comment type="caution">
    <text evidence="1">The sequence shown here is derived from an EMBL/GenBank/DDBJ whole genome shotgun (WGS) entry which is preliminary data.</text>
</comment>
<organism evidence="1 2">
    <name type="scientific">Paracoccus cavernae</name>
    <dbReference type="NCBI Taxonomy" id="1571207"/>
    <lineage>
        <taxon>Bacteria</taxon>
        <taxon>Pseudomonadati</taxon>
        <taxon>Pseudomonadota</taxon>
        <taxon>Alphaproteobacteria</taxon>
        <taxon>Rhodobacterales</taxon>
        <taxon>Paracoccaceae</taxon>
        <taxon>Paracoccus</taxon>
    </lineage>
</organism>
<dbReference type="InterPro" id="IPR021508">
    <property type="entry name" value="Gp17-like"/>
</dbReference>
<dbReference type="InterPro" id="IPR053745">
    <property type="entry name" value="Viral_Tail_Comp_sf"/>
</dbReference>
<dbReference type="Pfam" id="PF11367">
    <property type="entry name" value="Tail_completion_gp17"/>
    <property type="match status" value="1"/>
</dbReference>
<name>A0ABT8D986_9RHOB</name>
<reference evidence="2" key="1">
    <citation type="journal article" date="2019" name="Int. J. Syst. Evol. Microbiol.">
        <title>The Global Catalogue of Microorganisms (GCM) 10K type strain sequencing project: providing services to taxonomists for standard genome sequencing and annotation.</title>
        <authorList>
            <consortium name="The Broad Institute Genomics Platform"/>
            <consortium name="The Broad Institute Genome Sequencing Center for Infectious Disease"/>
            <person name="Wu L."/>
            <person name="Ma J."/>
        </authorList>
    </citation>
    <scope>NUCLEOTIDE SEQUENCE [LARGE SCALE GENOMIC DNA]</scope>
    <source>
        <strain evidence="2">CECT 8482</strain>
    </source>
</reference>
<dbReference type="Gene3D" id="3.30.2000.30">
    <property type="match status" value="1"/>
</dbReference>
<protein>
    <submittedName>
        <fullName evidence="1">DUF3168 domain-containing protein</fullName>
    </submittedName>
</protein>
<keyword evidence="2" id="KW-1185">Reference proteome</keyword>
<evidence type="ECO:0000313" key="1">
    <source>
        <dbReference type="EMBL" id="MDN3713343.1"/>
    </source>
</evidence>
<dbReference type="EMBL" id="JAUFRC010000001">
    <property type="protein sequence ID" value="MDN3713343.1"/>
    <property type="molecule type" value="Genomic_DNA"/>
</dbReference>
<gene>
    <name evidence="1" type="ORF">QWZ10_19350</name>
</gene>
<proteinExistence type="predicted"/>
<dbReference type="Proteomes" id="UP001243846">
    <property type="component" value="Unassembled WGS sequence"/>
</dbReference>